<organism evidence="2 3">
    <name type="scientific">Pteropus alecto</name>
    <name type="common">Black flying fox</name>
    <dbReference type="NCBI Taxonomy" id="9402"/>
    <lineage>
        <taxon>Eukaryota</taxon>
        <taxon>Metazoa</taxon>
        <taxon>Chordata</taxon>
        <taxon>Craniata</taxon>
        <taxon>Vertebrata</taxon>
        <taxon>Euteleostomi</taxon>
        <taxon>Mammalia</taxon>
        <taxon>Eutheria</taxon>
        <taxon>Laurasiatheria</taxon>
        <taxon>Chiroptera</taxon>
        <taxon>Yinpterochiroptera</taxon>
        <taxon>Pteropodoidea</taxon>
        <taxon>Pteropodidae</taxon>
        <taxon>Pteropodinae</taxon>
        <taxon>Pteropus</taxon>
    </lineage>
</organism>
<dbReference type="InParanoid" id="L5KLU8"/>
<gene>
    <name evidence="2" type="ORF">PAL_GLEAN10014602</name>
</gene>
<dbReference type="AlphaFoldDB" id="L5KLU8"/>
<name>L5KLU8_PTEAL</name>
<keyword evidence="3" id="KW-1185">Reference proteome</keyword>
<reference evidence="3" key="1">
    <citation type="journal article" date="2013" name="Science">
        <title>Comparative analysis of bat genomes provides insight into the evolution of flight and immunity.</title>
        <authorList>
            <person name="Zhang G."/>
            <person name="Cowled C."/>
            <person name="Shi Z."/>
            <person name="Huang Z."/>
            <person name="Bishop-Lilly K.A."/>
            <person name="Fang X."/>
            <person name="Wynne J.W."/>
            <person name="Xiong Z."/>
            <person name="Baker M.L."/>
            <person name="Zhao W."/>
            <person name="Tachedjian M."/>
            <person name="Zhu Y."/>
            <person name="Zhou P."/>
            <person name="Jiang X."/>
            <person name="Ng J."/>
            <person name="Yang L."/>
            <person name="Wu L."/>
            <person name="Xiao J."/>
            <person name="Feng Y."/>
            <person name="Chen Y."/>
            <person name="Sun X."/>
            <person name="Zhang Y."/>
            <person name="Marsh G.A."/>
            <person name="Crameri G."/>
            <person name="Broder C.C."/>
            <person name="Frey K.G."/>
            <person name="Wang L.F."/>
            <person name="Wang J."/>
        </authorList>
    </citation>
    <scope>NUCLEOTIDE SEQUENCE [LARGE SCALE GENOMIC DNA]</scope>
</reference>
<protein>
    <submittedName>
        <fullName evidence="2">Uncharacterized protein</fullName>
    </submittedName>
</protein>
<accession>L5KLU8</accession>
<dbReference type="Proteomes" id="UP000010552">
    <property type="component" value="Unassembled WGS sequence"/>
</dbReference>
<feature type="compositionally biased region" description="Pro residues" evidence="1">
    <location>
        <begin position="12"/>
        <end position="26"/>
    </location>
</feature>
<evidence type="ECO:0000313" key="3">
    <source>
        <dbReference type="Proteomes" id="UP000010552"/>
    </source>
</evidence>
<dbReference type="EMBL" id="KB030661">
    <property type="protein sequence ID" value="ELK12287.1"/>
    <property type="molecule type" value="Genomic_DNA"/>
</dbReference>
<sequence>MEGGGGAELRGLPPPLPSSPALPPSVLPKQRTTATGGESSCSSCSVTSICVHEDEPLIGYHPSATRQRPPITLWAKLTQQIAQWGL</sequence>
<proteinExistence type="predicted"/>
<evidence type="ECO:0000256" key="1">
    <source>
        <dbReference type="SAM" id="MobiDB-lite"/>
    </source>
</evidence>
<evidence type="ECO:0000313" key="2">
    <source>
        <dbReference type="EMBL" id="ELK12287.1"/>
    </source>
</evidence>
<feature type="region of interest" description="Disordered" evidence="1">
    <location>
        <begin position="1"/>
        <end position="43"/>
    </location>
</feature>